<feature type="region of interest" description="Disordered" evidence="1">
    <location>
        <begin position="31"/>
        <end position="89"/>
    </location>
</feature>
<dbReference type="Ensembl" id="ENSFALT00000030909.1">
    <property type="protein sequence ID" value="ENSFALP00000031767.1"/>
    <property type="gene ID" value="ENSFALG00000023851.1"/>
</dbReference>
<organism evidence="3 4">
    <name type="scientific">Ficedula albicollis</name>
    <name type="common">Collared flycatcher</name>
    <name type="synonym">Muscicapa albicollis</name>
    <dbReference type="NCBI Taxonomy" id="59894"/>
    <lineage>
        <taxon>Eukaryota</taxon>
        <taxon>Metazoa</taxon>
        <taxon>Chordata</taxon>
        <taxon>Craniata</taxon>
        <taxon>Vertebrata</taxon>
        <taxon>Euteleostomi</taxon>
        <taxon>Archelosauria</taxon>
        <taxon>Archosauria</taxon>
        <taxon>Dinosauria</taxon>
        <taxon>Saurischia</taxon>
        <taxon>Theropoda</taxon>
        <taxon>Coelurosauria</taxon>
        <taxon>Aves</taxon>
        <taxon>Neognathae</taxon>
        <taxon>Neoaves</taxon>
        <taxon>Telluraves</taxon>
        <taxon>Australaves</taxon>
        <taxon>Passeriformes</taxon>
        <taxon>Muscicapidae</taxon>
        <taxon>Ficedula</taxon>
    </lineage>
</organism>
<dbReference type="RefSeq" id="XP_005049034.1">
    <property type="nucleotide sequence ID" value="XM_005048977.2"/>
</dbReference>
<dbReference type="KEGG" id="fab:101813358"/>
<evidence type="ECO:0000259" key="2">
    <source>
        <dbReference type="Pfam" id="PF24905"/>
    </source>
</evidence>
<evidence type="ECO:0000313" key="4">
    <source>
        <dbReference type="Proteomes" id="UP000016665"/>
    </source>
</evidence>
<feature type="region of interest" description="Disordered" evidence="1">
    <location>
        <begin position="481"/>
        <end position="530"/>
    </location>
</feature>
<dbReference type="OrthoDB" id="9941526at2759"/>
<name>A0A803W9W1_FICAL</name>
<proteinExistence type="predicted"/>
<gene>
    <name evidence="3" type="primary">RBM44</name>
</gene>
<dbReference type="Proteomes" id="UP000016665">
    <property type="component" value="Chromosome 7"/>
</dbReference>
<reference evidence="3 4" key="1">
    <citation type="journal article" date="2012" name="Nature">
        <title>The genomic landscape of species divergence in Ficedula flycatchers.</title>
        <authorList>
            <person name="Ellegren H."/>
            <person name="Smeds L."/>
            <person name="Burri R."/>
            <person name="Olason P.I."/>
            <person name="Backstrom N."/>
            <person name="Kawakami T."/>
            <person name="Kunstner A."/>
            <person name="Makinen H."/>
            <person name="Nadachowska-Brzyska K."/>
            <person name="Qvarnstrom A."/>
            <person name="Uebbing S."/>
            <person name="Wolf J.B."/>
        </authorList>
    </citation>
    <scope>NUCLEOTIDE SEQUENCE [LARGE SCALE GENOMIC DNA]</scope>
</reference>
<dbReference type="AlphaFoldDB" id="A0A803W9W1"/>
<sequence length="614" mass="66622">MEVEKSRRSCFTQTSCLGEDLGEDSQLEYVSAQEEYEEDKNNSSEFSEQGQVAEVEDVPLAGDKVPAPIAAGGEEPGKSERPTQSVAVEPDIPFLPAGEKAQLCRHAEPSYFSGCEKPAVRTRGGSGAESTAGGAGAPLPAPETLPSKSPAAGVEAAEKSSSGSPSAGNWERGEAPRSIPSVSVAVQAVDDSRAGFPTSRSSSAQVSLCSRAVNTEVTMMNKARPVGWLAQTSVDAASNTEWSFRAQSSHLQQESNGHLCICDWKTDTHRPEHPSKQTGKNSASSCCQNVLQRAAEAELQLLAIHYEMCYQHCLKVYELALEENTYFGRCEEKNELYSSLLLVLDELDNNYSSMRTEINMGIPLNELPPLSVELKFSPISSFYMPSKFFGKSLFSDDLSGEGKADLEEPKQQEKGISATMEKSQADGDHPGDSASPGTWEEPPKDQALERGCVKNEEGSEYWFDAKEDLSVADISVMCRATKKQQGKQDPPDSREVKTVGSGNQHSSVQDDGPKPSVPEDPGENSLLKTSTCSSVNPSGVFVSPYALNLTSFTKLVKRLQERHPEFSRDEIVEAVQEVRRINKGVLSGLAISSIEEKTSAILRRSMCCSQQEKH</sequence>
<accession>A0A803W9W1</accession>
<dbReference type="RefSeq" id="XP_005049033.1">
    <property type="nucleotide sequence ID" value="XM_005048976.2"/>
</dbReference>
<dbReference type="GeneID" id="101813358"/>
<feature type="compositionally biased region" description="Basic and acidic residues" evidence="1">
    <location>
        <begin position="400"/>
        <end position="413"/>
    </location>
</feature>
<feature type="domain" description="TTC3/DZIP3/RBM44-like helical" evidence="2">
    <location>
        <begin position="551"/>
        <end position="594"/>
    </location>
</feature>
<keyword evidence="4" id="KW-1185">Reference proteome</keyword>
<dbReference type="CTD" id="375316"/>
<feature type="compositionally biased region" description="Polar residues" evidence="1">
    <location>
        <begin position="500"/>
        <end position="509"/>
    </location>
</feature>
<feature type="region of interest" description="Disordered" evidence="1">
    <location>
        <begin position="115"/>
        <end position="178"/>
    </location>
</feature>
<evidence type="ECO:0000256" key="1">
    <source>
        <dbReference type="SAM" id="MobiDB-lite"/>
    </source>
</evidence>
<dbReference type="InterPro" id="IPR056870">
    <property type="entry name" value="TTC3/DZIP3/RBM44-like_helical"/>
</dbReference>
<dbReference type="RefSeq" id="XP_005049032.1">
    <property type="nucleotide sequence ID" value="XM_005048975.2"/>
</dbReference>
<protein>
    <submittedName>
        <fullName evidence="3">RNA binding motif protein 44</fullName>
    </submittedName>
</protein>
<evidence type="ECO:0000313" key="3">
    <source>
        <dbReference type="Ensembl" id="ENSFALP00000031767.1"/>
    </source>
</evidence>
<reference evidence="3" key="2">
    <citation type="submission" date="2025-08" db="UniProtKB">
        <authorList>
            <consortium name="Ensembl"/>
        </authorList>
    </citation>
    <scope>IDENTIFICATION</scope>
</reference>
<feature type="region of interest" description="Disordered" evidence="1">
    <location>
        <begin position="400"/>
        <end position="446"/>
    </location>
</feature>
<dbReference type="Pfam" id="PF24905">
    <property type="entry name" value="TTC3_9th"/>
    <property type="match status" value="1"/>
</dbReference>
<dbReference type="GeneTree" id="ENSGT00940000165690"/>
<reference evidence="3" key="3">
    <citation type="submission" date="2025-09" db="UniProtKB">
        <authorList>
            <consortium name="Ensembl"/>
        </authorList>
    </citation>
    <scope>IDENTIFICATION</scope>
</reference>